<accession>A0A699JF67</accession>
<name>A0A699JF67_TANCI</name>
<feature type="non-terminal residue" evidence="1">
    <location>
        <position position="90"/>
    </location>
</feature>
<comment type="caution">
    <text evidence="1">The sequence shown here is derived from an EMBL/GenBank/DDBJ whole genome shotgun (WGS) entry which is preliminary data.</text>
</comment>
<dbReference type="EMBL" id="BKCJ010406683">
    <property type="protein sequence ID" value="GFA33672.1"/>
    <property type="molecule type" value="Genomic_DNA"/>
</dbReference>
<sequence length="90" mass="10835">MDQNIDSSSFDQIQSLQYPVNHHISQADVEEVLQDKEKFMQDTKTFLEKFNCFSFEFTPRVLTIAWERIDKIKYVLTEPEEIPELMYKLR</sequence>
<gene>
    <name evidence="1" type="ORF">Tci_605644</name>
</gene>
<reference evidence="1" key="1">
    <citation type="journal article" date="2019" name="Sci. Rep.">
        <title>Draft genome of Tanacetum cinerariifolium, the natural source of mosquito coil.</title>
        <authorList>
            <person name="Yamashiro T."/>
            <person name="Shiraishi A."/>
            <person name="Satake H."/>
            <person name="Nakayama K."/>
        </authorList>
    </citation>
    <scope>NUCLEOTIDE SEQUENCE</scope>
</reference>
<dbReference type="AlphaFoldDB" id="A0A699JF67"/>
<organism evidence="1">
    <name type="scientific">Tanacetum cinerariifolium</name>
    <name type="common">Dalmatian daisy</name>
    <name type="synonym">Chrysanthemum cinerariifolium</name>
    <dbReference type="NCBI Taxonomy" id="118510"/>
    <lineage>
        <taxon>Eukaryota</taxon>
        <taxon>Viridiplantae</taxon>
        <taxon>Streptophyta</taxon>
        <taxon>Embryophyta</taxon>
        <taxon>Tracheophyta</taxon>
        <taxon>Spermatophyta</taxon>
        <taxon>Magnoliopsida</taxon>
        <taxon>eudicotyledons</taxon>
        <taxon>Gunneridae</taxon>
        <taxon>Pentapetalae</taxon>
        <taxon>asterids</taxon>
        <taxon>campanulids</taxon>
        <taxon>Asterales</taxon>
        <taxon>Asteraceae</taxon>
        <taxon>Asteroideae</taxon>
        <taxon>Anthemideae</taxon>
        <taxon>Anthemidinae</taxon>
        <taxon>Tanacetum</taxon>
    </lineage>
</organism>
<protein>
    <submittedName>
        <fullName evidence="1">Uncharacterized protein</fullName>
    </submittedName>
</protein>
<evidence type="ECO:0000313" key="1">
    <source>
        <dbReference type="EMBL" id="GFA33672.1"/>
    </source>
</evidence>
<proteinExistence type="predicted"/>